<feature type="compositionally biased region" description="Basic and acidic residues" evidence="1">
    <location>
        <begin position="9"/>
        <end position="41"/>
    </location>
</feature>
<name>A0A1I7V454_9PELO</name>
<dbReference type="AlphaFoldDB" id="A0A1I7V454"/>
<dbReference type="WBParaSite" id="Csp11.Scaffold630.g22206.t1">
    <property type="protein sequence ID" value="Csp11.Scaffold630.g22206.t1"/>
    <property type="gene ID" value="Csp11.Scaffold630.g22206"/>
</dbReference>
<keyword evidence="2" id="KW-1185">Reference proteome</keyword>
<evidence type="ECO:0000313" key="3">
    <source>
        <dbReference type="WBParaSite" id="Csp11.Scaffold630.g22206.t1"/>
    </source>
</evidence>
<feature type="region of interest" description="Disordered" evidence="1">
    <location>
        <begin position="1"/>
        <end position="41"/>
    </location>
</feature>
<organism evidence="2 3">
    <name type="scientific">Caenorhabditis tropicalis</name>
    <dbReference type="NCBI Taxonomy" id="1561998"/>
    <lineage>
        <taxon>Eukaryota</taxon>
        <taxon>Metazoa</taxon>
        <taxon>Ecdysozoa</taxon>
        <taxon>Nematoda</taxon>
        <taxon>Chromadorea</taxon>
        <taxon>Rhabditida</taxon>
        <taxon>Rhabditina</taxon>
        <taxon>Rhabditomorpha</taxon>
        <taxon>Rhabditoidea</taxon>
        <taxon>Rhabditidae</taxon>
        <taxon>Peloderinae</taxon>
        <taxon>Caenorhabditis</taxon>
    </lineage>
</organism>
<dbReference type="Proteomes" id="UP000095282">
    <property type="component" value="Unplaced"/>
</dbReference>
<evidence type="ECO:0000256" key="1">
    <source>
        <dbReference type="SAM" id="MobiDB-lite"/>
    </source>
</evidence>
<feature type="compositionally biased region" description="Acidic residues" evidence="1">
    <location>
        <begin position="185"/>
        <end position="206"/>
    </location>
</feature>
<evidence type="ECO:0000313" key="2">
    <source>
        <dbReference type="Proteomes" id="UP000095282"/>
    </source>
</evidence>
<feature type="region of interest" description="Disordered" evidence="1">
    <location>
        <begin position="166"/>
        <end position="216"/>
    </location>
</feature>
<reference evidence="3" key="1">
    <citation type="submission" date="2016-11" db="UniProtKB">
        <authorList>
            <consortium name="WormBaseParasite"/>
        </authorList>
    </citation>
    <scope>IDENTIFICATION</scope>
</reference>
<accession>A0A1I7V454</accession>
<protein>
    <submittedName>
        <fullName evidence="3">Troponin T</fullName>
    </submittedName>
</protein>
<proteinExistence type="predicted"/>
<sequence length="278" mass="33465">MKRNHKGQIRWESREGSSRAHRQDQEEQRQDEPYLQKGERLSSRWRDELPKKVVDEMDVRLAYKKLELIRKERAKMEKDTADRKKHGTIKLFFEENLWRKKYRKHPDFEASVEQLSRIKKLNGEEAEAQLLDLLVKTTFVESHLTVNGQQNVKELFERMRFPNRKENVEPQQEIPKLNLDHEMISDSDESEKEEGELSCSDEEEDVPERHRESYEQSIPFTSPEELSEFLHSMIPVFIIRPATRKWRNSGVQTRVYCQWLKKRIEKRKVVSLDKFKKE</sequence>